<dbReference type="InterPro" id="IPR036518">
    <property type="entry name" value="CobE/GbiG_C_sf"/>
</dbReference>
<dbReference type="InterPro" id="IPR052553">
    <property type="entry name" value="CbiG_hydrolase"/>
</dbReference>
<evidence type="ECO:0000313" key="2">
    <source>
        <dbReference type="EMBL" id="MCD2197167.1"/>
    </source>
</evidence>
<evidence type="ECO:0000313" key="3">
    <source>
        <dbReference type="Proteomes" id="UP001199469"/>
    </source>
</evidence>
<gene>
    <name evidence="2" type="ORF">LQ327_27725</name>
</gene>
<comment type="caution">
    <text evidence="2">The sequence shown here is derived from an EMBL/GenBank/DDBJ whole genome shotgun (WGS) entry which is preliminary data.</text>
</comment>
<dbReference type="InterPro" id="IPR002750">
    <property type="entry name" value="CobE/GbiG_C"/>
</dbReference>
<feature type="domain" description="CobE/GbiG C-terminal" evidence="1">
    <location>
        <begin position="5"/>
        <end position="118"/>
    </location>
</feature>
<dbReference type="RefSeq" id="WP_230739041.1">
    <property type="nucleotide sequence ID" value="NZ_JAJNDB010000007.1"/>
</dbReference>
<protein>
    <submittedName>
        <fullName evidence="2">Cobalamin biosynthesis protein</fullName>
    </submittedName>
</protein>
<accession>A0ABS8PGV5</accession>
<dbReference type="Proteomes" id="UP001199469">
    <property type="component" value="Unassembled WGS sequence"/>
</dbReference>
<dbReference type="Pfam" id="PF01890">
    <property type="entry name" value="CbiG_C"/>
    <property type="match status" value="1"/>
</dbReference>
<organism evidence="2 3">
    <name type="scientific">Actinomycetospora endophytica</name>
    <dbReference type="NCBI Taxonomy" id="2291215"/>
    <lineage>
        <taxon>Bacteria</taxon>
        <taxon>Bacillati</taxon>
        <taxon>Actinomycetota</taxon>
        <taxon>Actinomycetes</taxon>
        <taxon>Pseudonocardiales</taxon>
        <taxon>Pseudonocardiaceae</taxon>
        <taxon>Actinomycetospora</taxon>
    </lineage>
</organism>
<sequence length="119" mass="11831">MTEPLVLGVGVEPGTPPAHLADAVAALGEVTIAVVATIDRRLGEPSIDAVADGRTLLAYTTEQLDAVVVPNPSAVVRRLTGTGSVAEAAAILAARATGGAGVLVVEKQRGTGVTVALAR</sequence>
<dbReference type="SUPFAM" id="SSF159664">
    <property type="entry name" value="CobE/GbiG C-terminal domain-like"/>
    <property type="match status" value="1"/>
</dbReference>
<dbReference type="PANTHER" id="PTHR37477">
    <property type="entry name" value="COBALT-PRECORRIN-5A HYDROLASE"/>
    <property type="match status" value="1"/>
</dbReference>
<dbReference type="EMBL" id="JAJNDB010000007">
    <property type="protein sequence ID" value="MCD2197167.1"/>
    <property type="molecule type" value="Genomic_DNA"/>
</dbReference>
<dbReference type="PANTHER" id="PTHR37477:SF1">
    <property type="entry name" value="COBALT-PRECORRIN-5A HYDROLASE"/>
    <property type="match status" value="1"/>
</dbReference>
<proteinExistence type="predicted"/>
<keyword evidence="3" id="KW-1185">Reference proteome</keyword>
<evidence type="ECO:0000259" key="1">
    <source>
        <dbReference type="Pfam" id="PF01890"/>
    </source>
</evidence>
<name>A0ABS8PGV5_9PSEU</name>
<reference evidence="2 3" key="1">
    <citation type="submission" date="2021-11" db="EMBL/GenBank/DDBJ databases">
        <title>Draft genome sequence of Actinomycetospora sp. SF1 isolated from the rhizosphere soil.</title>
        <authorList>
            <person name="Duangmal K."/>
            <person name="Chantavorakit T."/>
        </authorList>
    </citation>
    <scope>NUCLEOTIDE SEQUENCE [LARGE SCALE GENOMIC DNA]</scope>
    <source>
        <strain evidence="2 3">TBRC 5722</strain>
    </source>
</reference>
<dbReference type="Gene3D" id="3.30.420.180">
    <property type="entry name" value="CobE/GbiG C-terminal domain"/>
    <property type="match status" value="1"/>
</dbReference>